<accession>A0A9W9YYM8</accession>
<sequence length="145" mass="15539">MASATKLQRQSHRECLMAFSQLCRQHQQLSIVVPNGFPVNTLQYGPWSSSPPYVSGALGSHPHVNPPSSFVGNGAGPSTAIGTQPQQLPIGSLHISPVQTSFEPSSVPYYLQQDLEALQRVSQQYASPPLGQQSSPSQSMVSSHS</sequence>
<comment type="caution">
    <text evidence="2">The sequence shown here is derived from an EMBL/GenBank/DDBJ whole genome shotgun (WGS) entry which is preliminary data.</text>
</comment>
<evidence type="ECO:0000313" key="2">
    <source>
        <dbReference type="EMBL" id="KAJ7371825.1"/>
    </source>
</evidence>
<evidence type="ECO:0000256" key="1">
    <source>
        <dbReference type="SAM" id="MobiDB-lite"/>
    </source>
</evidence>
<dbReference type="OrthoDB" id="5984416at2759"/>
<feature type="compositionally biased region" description="Low complexity" evidence="1">
    <location>
        <begin position="127"/>
        <end position="145"/>
    </location>
</feature>
<dbReference type="AlphaFoldDB" id="A0A9W9YYM8"/>
<keyword evidence="3" id="KW-1185">Reference proteome</keyword>
<dbReference type="Proteomes" id="UP001163046">
    <property type="component" value="Unassembled WGS sequence"/>
</dbReference>
<dbReference type="EMBL" id="MU826842">
    <property type="protein sequence ID" value="KAJ7371825.1"/>
    <property type="molecule type" value="Genomic_DNA"/>
</dbReference>
<feature type="region of interest" description="Disordered" evidence="1">
    <location>
        <begin position="122"/>
        <end position="145"/>
    </location>
</feature>
<feature type="region of interest" description="Disordered" evidence="1">
    <location>
        <begin position="58"/>
        <end position="84"/>
    </location>
</feature>
<proteinExistence type="predicted"/>
<protein>
    <submittedName>
        <fullName evidence="2">Uncharacterized protein</fullName>
    </submittedName>
</protein>
<reference evidence="2" key="1">
    <citation type="submission" date="2023-01" db="EMBL/GenBank/DDBJ databases">
        <title>Genome assembly of the deep-sea coral Lophelia pertusa.</title>
        <authorList>
            <person name="Herrera S."/>
            <person name="Cordes E."/>
        </authorList>
    </citation>
    <scope>NUCLEOTIDE SEQUENCE</scope>
    <source>
        <strain evidence="2">USNM1676648</strain>
        <tissue evidence="2">Polyp</tissue>
    </source>
</reference>
<gene>
    <name evidence="2" type="ORF">OS493_023166</name>
</gene>
<organism evidence="2 3">
    <name type="scientific">Desmophyllum pertusum</name>
    <dbReference type="NCBI Taxonomy" id="174260"/>
    <lineage>
        <taxon>Eukaryota</taxon>
        <taxon>Metazoa</taxon>
        <taxon>Cnidaria</taxon>
        <taxon>Anthozoa</taxon>
        <taxon>Hexacorallia</taxon>
        <taxon>Scleractinia</taxon>
        <taxon>Caryophylliina</taxon>
        <taxon>Caryophylliidae</taxon>
        <taxon>Desmophyllum</taxon>
    </lineage>
</organism>
<evidence type="ECO:0000313" key="3">
    <source>
        <dbReference type="Proteomes" id="UP001163046"/>
    </source>
</evidence>
<name>A0A9W9YYM8_9CNID</name>